<dbReference type="AlphaFoldDB" id="A0A2S8G127"/>
<dbReference type="RefSeq" id="WP_105353307.1">
    <property type="nucleotide sequence ID" value="NZ_PUIB01000011.1"/>
</dbReference>
<evidence type="ECO:0000313" key="3">
    <source>
        <dbReference type="Proteomes" id="UP000239388"/>
    </source>
</evidence>
<feature type="signal peptide" evidence="1">
    <location>
        <begin position="1"/>
        <end position="19"/>
    </location>
</feature>
<accession>A0A2S8G127</accession>
<evidence type="ECO:0000313" key="2">
    <source>
        <dbReference type="EMBL" id="PQO38136.1"/>
    </source>
</evidence>
<dbReference type="OrthoDB" id="20875at2"/>
<dbReference type="InterPro" id="IPR036278">
    <property type="entry name" value="Sialidase_sf"/>
</dbReference>
<comment type="caution">
    <text evidence="2">The sequence shown here is derived from an EMBL/GenBank/DDBJ whole genome shotgun (WGS) entry which is preliminary data.</text>
</comment>
<dbReference type="EMBL" id="PUIB01000011">
    <property type="protein sequence ID" value="PQO38136.1"/>
    <property type="molecule type" value="Genomic_DNA"/>
</dbReference>
<gene>
    <name evidence="2" type="ORF">C5Y98_08635</name>
</gene>
<protein>
    <recommendedName>
        <fullName evidence="4">Exo-alpha-sialidase</fullName>
    </recommendedName>
</protein>
<evidence type="ECO:0008006" key="4">
    <source>
        <dbReference type="Google" id="ProtNLM"/>
    </source>
</evidence>
<dbReference type="Gene3D" id="2.120.10.10">
    <property type="match status" value="1"/>
</dbReference>
<dbReference type="CDD" id="cd15482">
    <property type="entry name" value="Sialidase_non-viral"/>
    <property type="match status" value="1"/>
</dbReference>
<dbReference type="Proteomes" id="UP000239388">
    <property type="component" value="Unassembled WGS sequence"/>
</dbReference>
<dbReference type="SUPFAM" id="SSF50939">
    <property type="entry name" value="Sialidases"/>
    <property type="match status" value="1"/>
</dbReference>
<sequence>MKSLLSILGLVVLATVASADETSPAKILDVKKIWDEAPHNAFTDLIRFKDQWYCVFREGGGHVSKVGSLRVLRSDDGKNWESAALVTSDTADLRDAKISVTPDGKLCLAGAGALHQPASAKHQSYIWYSDDGEKWSEAIPIGDPNFWIWRVTWHDGNAYGVGYSTVEPRAARLYKSEDGKTFQQVGDNFDVEGYANETGLIFLEDGTAMCLLRRDPPSALLGTAKAPYTDWTWKDLGIRVGGPEIIQLADGRFIAAGRKYPGGAKTTIWELDPKHGKLHELVTLPSGGDTSYPGLVEYDGKLWVSYYSSHEGKTSIYFAEVQLPEKSVLEDSAG</sequence>
<evidence type="ECO:0000256" key="1">
    <source>
        <dbReference type="SAM" id="SignalP"/>
    </source>
</evidence>
<name>A0A2S8G127_9BACT</name>
<reference evidence="2 3" key="1">
    <citation type="submission" date="2018-02" db="EMBL/GenBank/DDBJ databases">
        <title>Comparative genomes isolates from brazilian mangrove.</title>
        <authorList>
            <person name="Araujo J.E."/>
            <person name="Taketani R.G."/>
            <person name="Silva M.C.P."/>
            <person name="Loureco M.V."/>
            <person name="Andreote F.D."/>
        </authorList>
    </citation>
    <scope>NUCLEOTIDE SEQUENCE [LARGE SCALE GENOMIC DNA]</scope>
    <source>
        <strain evidence="2 3">NAP PRIS-MGV</strain>
    </source>
</reference>
<feature type="chain" id="PRO_5015660369" description="Exo-alpha-sialidase" evidence="1">
    <location>
        <begin position="20"/>
        <end position="334"/>
    </location>
</feature>
<keyword evidence="1" id="KW-0732">Signal</keyword>
<proteinExistence type="predicted"/>
<organism evidence="2 3">
    <name type="scientific">Blastopirellula marina</name>
    <dbReference type="NCBI Taxonomy" id="124"/>
    <lineage>
        <taxon>Bacteria</taxon>
        <taxon>Pseudomonadati</taxon>
        <taxon>Planctomycetota</taxon>
        <taxon>Planctomycetia</taxon>
        <taxon>Pirellulales</taxon>
        <taxon>Pirellulaceae</taxon>
        <taxon>Blastopirellula</taxon>
    </lineage>
</organism>